<feature type="compositionally biased region" description="Basic residues" evidence="1">
    <location>
        <begin position="104"/>
        <end position="116"/>
    </location>
</feature>
<dbReference type="AlphaFoldDB" id="A0AAD3XL19"/>
<keyword evidence="3" id="KW-1185">Reference proteome</keyword>
<dbReference type="EMBL" id="BSYO01000008">
    <property type="protein sequence ID" value="GMH08577.1"/>
    <property type="molecule type" value="Genomic_DNA"/>
</dbReference>
<name>A0AAD3XL19_NEPGR</name>
<organism evidence="2 3">
    <name type="scientific">Nepenthes gracilis</name>
    <name type="common">Slender pitcher plant</name>
    <dbReference type="NCBI Taxonomy" id="150966"/>
    <lineage>
        <taxon>Eukaryota</taxon>
        <taxon>Viridiplantae</taxon>
        <taxon>Streptophyta</taxon>
        <taxon>Embryophyta</taxon>
        <taxon>Tracheophyta</taxon>
        <taxon>Spermatophyta</taxon>
        <taxon>Magnoliopsida</taxon>
        <taxon>eudicotyledons</taxon>
        <taxon>Gunneridae</taxon>
        <taxon>Pentapetalae</taxon>
        <taxon>Caryophyllales</taxon>
        <taxon>Nepenthaceae</taxon>
        <taxon>Nepenthes</taxon>
    </lineage>
</organism>
<proteinExistence type="predicted"/>
<accession>A0AAD3XL19</accession>
<reference evidence="2" key="1">
    <citation type="submission" date="2023-05" db="EMBL/GenBank/DDBJ databases">
        <title>Nepenthes gracilis genome sequencing.</title>
        <authorList>
            <person name="Fukushima K."/>
        </authorList>
    </citation>
    <scope>NUCLEOTIDE SEQUENCE</scope>
    <source>
        <strain evidence="2">SING2019-196</strain>
    </source>
</reference>
<dbReference type="Proteomes" id="UP001279734">
    <property type="component" value="Unassembled WGS sequence"/>
</dbReference>
<protein>
    <submittedName>
        <fullName evidence="2">Uncharacterized protein</fullName>
    </submittedName>
</protein>
<gene>
    <name evidence="2" type="ORF">Nepgr_010417</name>
</gene>
<comment type="caution">
    <text evidence="2">The sequence shown here is derived from an EMBL/GenBank/DDBJ whole genome shotgun (WGS) entry which is preliminary data.</text>
</comment>
<feature type="region of interest" description="Disordered" evidence="1">
    <location>
        <begin position="104"/>
        <end position="129"/>
    </location>
</feature>
<evidence type="ECO:0000313" key="2">
    <source>
        <dbReference type="EMBL" id="GMH08577.1"/>
    </source>
</evidence>
<evidence type="ECO:0000256" key="1">
    <source>
        <dbReference type="SAM" id="MobiDB-lite"/>
    </source>
</evidence>
<sequence>MERLNFARVCVEVTKGAHLPSVIRLKSGSEAAASAVDIEVSYLRKPMHPLKGHLANPGLGILWLMVVWVRHWLNQGVRSPRRFTRHTFREMLAMHDAACKRERARRRRKAASRKPKVPKEWAVLRPGSS</sequence>
<evidence type="ECO:0000313" key="3">
    <source>
        <dbReference type="Proteomes" id="UP001279734"/>
    </source>
</evidence>